<dbReference type="Gene3D" id="3.20.20.140">
    <property type="entry name" value="Metal-dependent hydrolases"/>
    <property type="match status" value="1"/>
</dbReference>
<dbReference type="RefSeq" id="WP_183826886.1">
    <property type="nucleotide sequence ID" value="NZ_JACIGW010000005.1"/>
</dbReference>
<protein>
    <submittedName>
        <fullName evidence="4">Dihydroorotase</fullName>
        <ecNumber evidence="4">3.5.2.3</ecNumber>
    </submittedName>
</protein>
<dbReference type="GO" id="GO:0004151">
    <property type="term" value="F:dihydroorotase activity"/>
    <property type="evidence" value="ECO:0007669"/>
    <property type="project" value="UniProtKB-EC"/>
</dbReference>
<dbReference type="Proteomes" id="UP000576087">
    <property type="component" value="Unassembled WGS sequence"/>
</dbReference>
<evidence type="ECO:0000313" key="8">
    <source>
        <dbReference type="Proteomes" id="UP000524535"/>
    </source>
</evidence>
<evidence type="ECO:0000313" key="4">
    <source>
        <dbReference type="EMBL" id="MBB4350257.1"/>
    </source>
</evidence>
<dbReference type="GO" id="GO:0006221">
    <property type="term" value="P:pyrimidine nucleotide biosynthetic process"/>
    <property type="evidence" value="ECO:0007669"/>
    <property type="project" value="UniProtKB-KW"/>
</dbReference>
<dbReference type="Proteomes" id="UP000524535">
    <property type="component" value="Unassembled WGS sequence"/>
</dbReference>
<dbReference type="Pfam" id="PF12890">
    <property type="entry name" value="DHOase"/>
    <property type="match status" value="1"/>
</dbReference>
<dbReference type="InterPro" id="IPR004722">
    <property type="entry name" value="DHOase"/>
</dbReference>
<dbReference type="InterPro" id="IPR006680">
    <property type="entry name" value="Amidohydro-rel"/>
</dbReference>
<dbReference type="NCBIfam" id="TIGR00857">
    <property type="entry name" value="pyrC_multi"/>
    <property type="match status" value="1"/>
</dbReference>
<keyword evidence="1" id="KW-0665">Pyrimidine biosynthesis</keyword>
<dbReference type="AlphaFoldDB" id="A0A7W6SAK1"/>
<evidence type="ECO:0000259" key="2">
    <source>
        <dbReference type="Pfam" id="PF01979"/>
    </source>
</evidence>
<dbReference type="InterPro" id="IPR011059">
    <property type="entry name" value="Metal-dep_hydrolase_composite"/>
</dbReference>
<dbReference type="Gene3D" id="2.30.40.10">
    <property type="entry name" value="Urease, subunit C, domain 1"/>
    <property type="match status" value="1"/>
</dbReference>
<dbReference type="EMBL" id="JACIGY010000006">
    <property type="protein sequence ID" value="MBB4413712.1"/>
    <property type="molecule type" value="Genomic_DNA"/>
</dbReference>
<dbReference type="GO" id="GO:0004038">
    <property type="term" value="F:allantoinase activity"/>
    <property type="evidence" value="ECO:0007669"/>
    <property type="project" value="TreeGrafter"/>
</dbReference>
<dbReference type="GO" id="GO:0046872">
    <property type="term" value="F:metal ion binding"/>
    <property type="evidence" value="ECO:0007669"/>
    <property type="project" value="InterPro"/>
</dbReference>
<dbReference type="PANTHER" id="PTHR43668:SF2">
    <property type="entry name" value="ALLANTOINASE"/>
    <property type="match status" value="1"/>
</dbReference>
<organism evidence="4 7">
    <name type="scientific">Aliirhizobium cellulosilyticum</name>
    <dbReference type="NCBI Taxonomy" id="393664"/>
    <lineage>
        <taxon>Bacteria</taxon>
        <taxon>Pseudomonadati</taxon>
        <taxon>Pseudomonadota</taxon>
        <taxon>Alphaproteobacteria</taxon>
        <taxon>Hyphomicrobiales</taxon>
        <taxon>Rhizobiaceae</taxon>
        <taxon>Aliirhizobium</taxon>
    </lineage>
</organism>
<dbReference type="InterPro" id="IPR032466">
    <property type="entry name" value="Metal_Hydrolase"/>
</dbReference>
<dbReference type="EC" id="3.5.2.3" evidence="4"/>
<evidence type="ECO:0000313" key="6">
    <source>
        <dbReference type="EMBL" id="MBB4448345.1"/>
    </source>
</evidence>
<dbReference type="Pfam" id="PF01979">
    <property type="entry name" value="Amidohydro_1"/>
    <property type="match status" value="1"/>
</dbReference>
<dbReference type="CDD" id="cd01317">
    <property type="entry name" value="DHOase_IIa"/>
    <property type="match status" value="1"/>
</dbReference>
<dbReference type="PANTHER" id="PTHR43668">
    <property type="entry name" value="ALLANTOINASE"/>
    <property type="match status" value="1"/>
</dbReference>
<name>A0A7W6SAK1_9HYPH</name>
<sequence>MKSTVLKNVRILDPSRNLDETGTIIIGEDGHILACGKDALNQGVPHGSSVRECQGLVATPGLVDARVYVGEPGAEHTETIESASRAAAAGGVTSFIMMPETDPVIDDIALVEFVHKTARDKALVNVHAAAALTRGLEGKEMTEFGLLQEAGAIAFTNGRHALSDSLLLRRAMTYAREFDAVISLELRDKYLGNGVMNEGLFASWLGLSGVPKEAEIIPLERDLRIASLTKAKYHAAKISVPESVEAMKVARGRGANVTCGISINHLSLNENDIGEYRTFFKLSPPLRTEDDRVSMADALAAGDIDIIVSSHDPQDVDTKRLPFADAADGAIGLETMLSAALRLHHDGRVPLMRLIDAMSTRPAQIFGLDAGTLKVGAKADITLIDLDDPWIVSKDAILSRSKNTPFDEARFSGRAVATYVAGKCVHAIDGGRA</sequence>
<dbReference type="GO" id="GO:0006145">
    <property type="term" value="P:purine nucleobase catabolic process"/>
    <property type="evidence" value="ECO:0007669"/>
    <property type="project" value="TreeGrafter"/>
</dbReference>
<proteinExistence type="predicted"/>
<evidence type="ECO:0000313" key="9">
    <source>
        <dbReference type="Proteomes" id="UP000576087"/>
    </source>
</evidence>
<dbReference type="InterPro" id="IPR050138">
    <property type="entry name" value="DHOase/Allantoinase_Hydrolase"/>
</dbReference>
<reference evidence="7 8" key="1">
    <citation type="submission" date="2020-08" db="EMBL/GenBank/DDBJ databases">
        <title>Genomic Encyclopedia of Type Strains, Phase IV (KMG-V): Genome sequencing to study the core and pangenomes of soil and plant-associated prokaryotes.</title>
        <authorList>
            <person name="Whitman W."/>
        </authorList>
    </citation>
    <scope>NUCLEOTIDE SEQUENCE [LARGE SCALE GENOMIC DNA]</scope>
    <source>
        <strain evidence="5 8">SEMIA 444</strain>
        <strain evidence="4 7">SEMIA 448</strain>
        <strain evidence="6 9">SEMIA 452</strain>
    </source>
</reference>
<keyword evidence="4" id="KW-0378">Hydrolase</keyword>
<dbReference type="NCBIfam" id="NF006558">
    <property type="entry name" value="PRK09059.1"/>
    <property type="match status" value="1"/>
</dbReference>
<keyword evidence="8" id="KW-1185">Reference proteome</keyword>
<accession>A0A7W6SAK1</accession>
<dbReference type="Proteomes" id="UP000520770">
    <property type="component" value="Unassembled WGS sequence"/>
</dbReference>
<gene>
    <name evidence="5" type="ORF">GGE31_004240</name>
    <name evidence="4" type="ORF">GGE33_004022</name>
    <name evidence="6" type="ORF">GGE35_004182</name>
</gene>
<feature type="domain" description="Amidohydrolase-related" evidence="2">
    <location>
        <begin position="287"/>
        <end position="425"/>
    </location>
</feature>
<evidence type="ECO:0000256" key="1">
    <source>
        <dbReference type="ARBA" id="ARBA00022975"/>
    </source>
</evidence>
<comment type="caution">
    <text evidence="4">The sequence shown here is derived from an EMBL/GenBank/DDBJ whole genome shotgun (WGS) entry which is preliminary data.</text>
</comment>
<dbReference type="EMBL" id="JACIHM010000006">
    <property type="protein sequence ID" value="MBB4448345.1"/>
    <property type="molecule type" value="Genomic_DNA"/>
</dbReference>
<dbReference type="SUPFAM" id="SSF51338">
    <property type="entry name" value="Composite domain of metallo-dependent hydrolases"/>
    <property type="match status" value="1"/>
</dbReference>
<feature type="domain" description="Dihydroorotase catalytic" evidence="3">
    <location>
        <begin position="57"/>
        <end position="242"/>
    </location>
</feature>
<evidence type="ECO:0000313" key="5">
    <source>
        <dbReference type="EMBL" id="MBB4413712.1"/>
    </source>
</evidence>
<evidence type="ECO:0000313" key="7">
    <source>
        <dbReference type="Proteomes" id="UP000520770"/>
    </source>
</evidence>
<dbReference type="InterPro" id="IPR024403">
    <property type="entry name" value="DHOase_cat"/>
</dbReference>
<dbReference type="SUPFAM" id="SSF51556">
    <property type="entry name" value="Metallo-dependent hydrolases"/>
    <property type="match status" value="1"/>
</dbReference>
<evidence type="ECO:0000259" key="3">
    <source>
        <dbReference type="Pfam" id="PF12890"/>
    </source>
</evidence>
<dbReference type="GO" id="GO:0005737">
    <property type="term" value="C:cytoplasm"/>
    <property type="evidence" value="ECO:0007669"/>
    <property type="project" value="TreeGrafter"/>
</dbReference>
<dbReference type="EMBL" id="JACIGW010000005">
    <property type="protein sequence ID" value="MBB4350257.1"/>
    <property type="molecule type" value="Genomic_DNA"/>
</dbReference>